<reference evidence="2 3" key="1">
    <citation type="submission" date="2019-03" db="EMBL/GenBank/DDBJ databases">
        <title>Draft genome sequences of novel Actinobacteria.</title>
        <authorList>
            <person name="Sahin N."/>
            <person name="Ay H."/>
            <person name="Saygin H."/>
        </authorList>
    </citation>
    <scope>NUCLEOTIDE SEQUENCE [LARGE SCALE GENOMIC DNA]</scope>
    <source>
        <strain evidence="2 3">7K502</strain>
    </source>
</reference>
<dbReference type="PANTHER" id="PTHR34293:SF1">
    <property type="entry name" value="HTH-TYPE TRANSCRIPTIONAL REGULATOR TRMBL2"/>
    <property type="match status" value="1"/>
</dbReference>
<sequence length="339" mass="35916">MLQGLGISEPGEQIYRLLLTGSAAEPGVVGSRLGLAPDEVTTALAELRASGLVEEYDDGTGSIRAVHPNIAFGPLLARARVALRAEEQRVELAAATVEELSALQPQGIAVGSPEVELNRGPAAAFSCLERIAATAREDVLVLAASGPAPGVPDSTDYRPVVQLAVSLAERGVRLRVIMLDSINYLTPLVEGARRMQQAGVEIRMSPTLPVWTIIVDHEYVVTALDIADHDRGSMLVRTPGAVAAAADLFGRCWRAAAPLGEAGPEPAIGPLTTAQHQLLVMVVNGSKDEAVARRFSVSTRTVRRMIADLYEVAGVSGRIQLAFRAAKLGWLDGSELDRL</sequence>
<organism evidence="2 3">
    <name type="scientific">Saccharopolyspora elongata</name>
    <dbReference type="NCBI Taxonomy" id="2530387"/>
    <lineage>
        <taxon>Bacteria</taxon>
        <taxon>Bacillati</taxon>
        <taxon>Actinomycetota</taxon>
        <taxon>Actinomycetes</taxon>
        <taxon>Pseudonocardiales</taxon>
        <taxon>Pseudonocardiaceae</taxon>
        <taxon>Saccharopolyspora</taxon>
    </lineage>
</organism>
<dbReference type="PANTHER" id="PTHR34293">
    <property type="entry name" value="HTH-TYPE TRANSCRIPTIONAL REGULATOR TRMBL2"/>
    <property type="match status" value="1"/>
</dbReference>
<name>A0A4R4Z5F8_9PSEU</name>
<dbReference type="Proteomes" id="UP000294947">
    <property type="component" value="Unassembled WGS sequence"/>
</dbReference>
<comment type="caution">
    <text evidence="2">The sequence shown here is derived from an EMBL/GenBank/DDBJ whole genome shotgun (WGS) entry which is preliminary data.</text>
</comment>
<dbReference type="InterPro" id="IPR036388">
    <property type="entry name" value="WH-like_DNA-bd_sf"/>
</dbReference>
<keyword evidence="2" id="KW-0238">DNA-binding</keyword>
<dbReference type="Gene3D" id="1.10.10.10">
    <property type="entry name" value="Winged helix-like DNA-binding domain superfamily/Winged helix DNA-binding domain"/>
    <property type="match status" value="2"/>
</dbReference>
<gene>
    <name evidence="2" type="ORF">E1288_10990</name>
</gene>
<evidence type="ECO:0000313" key="3">
    <source>
        <dbReference type="Proteomes" id="UP000294947"/>
    </source>
</evidence>
<evidence type="ECO:0000313" key="2">
    <source>
        <dbReference type="EMBL" id="TDD52730.1"/>
    </source>
</evidence>
<dbReference type="SUPFAM" id="SSF56024">
    <property type="entry name" value="Phospholipase D/nuclease"/>
    <property type="match status" value="1"/>
</dbReference>
<keyword evidence="3" id="KW-1185">Reference proteome</keyword>
<accession>A0A4R4Z5F8</accession>
<dbReference type="InterPro" id="IPR000792">
    <property type="entry name" value="Tscrpt_reg_LuxR_C"/>
</dbReference>
<evidence type="ECO:0000259" key="1">
    <source>
        <dbReference type="SMART" id="SM00421"/>
    </source>
</evidence>
<dbReference type="GO" id="GO:0006355">
    <property type="term" value="P:regulation of DNA-templated transcription"/>
    <property type="evidence" value="ECO:0007669"/>
    <property type="project" value="InterPro"/>
</dbReference>
<dbReference type="SUPFAM" id="SSF46894">
    <property type="entry name" value="C-terminal effector domain of the bipartite response regulators"/>
    <property type="match status" value="1"/>
</dbReference>
<dbReference type="RefSeq" id="WP_132483946.1">
    <property type="nucleotide sequence ID" value="NZ_SMKW01000011.1"/>
</dbReference>
<protein>
    <submittedName>
        <fullName evidence="2">DNA-binding response regulator</fullName>
    </submittedName>
</protein>
<dbReference type="GO" id="GO:0003677">
    <property type="term" value="F:DNA binding"/>
    <property type="evidence" value="ECO:0007669"/>
    <property type="project" value="UniProtKB-KW"/>
</dbReference>
<dbReference type="EMBL" id="SMKW01000011">
    <property type="protein sequence ID" value="TDD52730.1"/>
    <property type="molecule type" value="Genomic_DNA"/>
</dbReference>
<proteinExistence type="predicted"/>
<dbReference type="SMART" id="SM00421">
    <property type="entry name" value="HTH_LUXR"/>
    <property type="match status" value="1"/>
</dbReference>
<dbReference type="OrthoDB" id="4266042at2"/>
<feature type="domain" description="HTH luxR-type" evidence="1">
    <location>
        <begin position="268"/>
        <end position="325"/>
    </location>
</feature>
<dbReference type="InterPro" id="IPR051797">
    <property type="entry name" value="TrmB-like"/>
</dbReference>
<dbReference type="InterPro" id="IPR016032">
    <property type="entry name" value="Sig_transdc_resp-reg_C-effctor"/>
</dbReference>
<dbReference type="AlphaFoldDB" id="A0A4R4Z5F8"/>